<evidence type="ECO:0000313" key="1">
    <source>
        <dbReference type="EMBL" id="NEK53229.1"/>
    </source>
</evidence>
<accession>A0A6P0DJ82</accession>
<gene>
    <name evidence="1" type="ORF">GUK36_27800</name>
</gene>
<dbReference type="Proteomes" id="UP000471409">
    <property type="component" value="Unassembled WGS sequence"/>
</dbReference>
<name>A0A6P0DJ82_RHILE</name>
<protein>
    <submittedName>
        <fullName evidence="1">Uncharacterized protein</fullName>
    </submittedName>
</protein>
<proteinExistence type="predicted"/>
<dbReference type="RefSeq" id="WP_164000172.1">
    <property type="nucleotide sequence ID" value="NZ_WXXP01000013.1"/>
</dbReference>
<dbReference type="EMBL" id="WXXP01000013">
    <property type="protein sequence ID" value="NEK53229.1"/>
    <property type="molecule type" value="Genomic_DNA"/>
</dbReference>
<sequence length="108" mass="11573">MTMIDERTPITREGIIADLRRLADLAEASGDRISAVRALKVAWHIERRAPTNPMPPSIDTIIAIGEDAAALASGFDPEAGAAIKAAVADLKACRMELIVAERENSTLH</sequence>
<organism evidence="1 2">
    <name type="scientific">Rhizobium leguminosarum</name>
    <dbReference type="NCBI Taxonomy" id="384"/>
    <lineage>
        <taxon>Bacteria</taxon>
        <taxon>Pseudomonadati</taxon>
        <taxon>Pseudomonadota</taxon>
        <taxon>Alphaproteobacteria</taxon>
        <taxon>Hyphomicrobiales</taxon>
        <taxon>Rhizobiaceae</taxon>
        <taxon>Rhizobium/Agrobacterium group</taxon>
        <taxon>Rhizobium</taxon>
    </lineage>
</organism>
<dbReference type="AlphaFoldDB" id="A0A6P0DJ82"/>
<reference evidence="1 2" key="1">
    <citation type="submission" date="2020-01" db="EMBL/GenBank/DDBJ databases">
        <title>Rhizobium genotypes associated with high levels of biological nitrogen fixation by grain legumes in a temperate-maritime cropping system.</title>
        <authorList>
            <person name="Maluk M."/>
            <person name="Francesc Ferrando Molina F."/>
            <person name="Lopez Del Egido L."/>
            <person name="Lafos M."/>
            <person name="Langarica-Fuentes A."/>
            <person name="Gebre Yohannes G."/>
            <person name="Young M.W."/>
            <person name="Martin P."/>
            <person name="Gantlett R."/>
            <person name="Kenicer G."/>
            <person name="Hawes C."/>
            <person name="Begg G.S."/>
            <person name="Quilliam R.S."/>
            <person name="Squire G.R."/>
            <person name="Poole P.S."/>
            <person name="Young P.W."/>
            <person name="Iannetta P.M."/>
            <person name="James E.K."/>
        </authorList>
    </citation>
    <scope>NUCLEOTIDE SEQUENCE [LARGE SCALE GENOMIC DNA]</scope>
    <source>
        <strain evidence="1 2">JHI944</strain>
    </source>
</reference>
<comment type="caution">
    <text evidence="1">The sequence shown here is derived from an EMBL/GenBank/DDBJ whole genome shotgun (WGS) entry which is preliminary data.</text>
</comment>
<evidence type="ECO:0000313" key="2">
    <source>
        <dbReference type="Proteomes" id="UP000471409"/>
    </source>
</evidence>